<name>A0A699HH14_TANCI</name>
<evidence type="ECO:0000313" key="2">
    <source>
        <dbReference type="EMBL" id="GEY24739.1"/>
    </source>
</evidence>
<feature type="non-terminal residue" evidence="2">
    <location>
        <position position="1"/>
    </location>
</feature>
<dbReference type="EMBL" id="BKCJ010163091">
    <property type="protein sequence ID" value="GEY24739.1"/>
    <property type="molecule type" value="Genomic_DNA"/>
</dbReference>
<accession>A0A699HH14</accession>
<dbReference type="PANTHER" id="PTHR34452:SF16">
    <property type="entry name" value="NT-TYPE C2 DOMAIN-CONTAINING PROTEIN"/>
    <property type="match status" value="1"/>
</dbReference>
<sequence length="230" mass="26307">LDTPRESEPTITKLTHESSTTTIFEEQQRSSKWDWLDGSVHELNTDDSSMTSQRETLLAEISEEGSPDDVIGEIKGKLVILSRQAEVSDMELQTLRKQIVKESKKGQDLSKEVVSLKEERNKLKEEFEKMKVKVNINSYLSNEAGDPWALVDELKQELNYEKDLNTNLRLQLQKTQESNAELILAVQDLDEMLEQKQKLNSSVDPKSQEVNTKPETDDDDEDQKALNGDR</sequence>
<comment type="caution">
    <text evidence="2">The sequence shown here is derived from an EMBL/GenBank/DDBJ whole genome shotgun (WGS) entry which is preliminary data.</text>
</comment>
<protein>
    <submittedName>
        <fullName evidence="2">Myosin heavy chain-related protein</fullName>
    </submittedName>
</protein>
<dbReference type="AlphaFoldDB" id="A0A699HH14"/>
<feature type="region of interest" description="Disordered" evidence="1">
    <location>
        <begin position="196"/>
        <end position="230"/>
    </location>
</feature>
<reference evidence="2" key="1">
    <citation type="journal article" date="2019" name="Sci. Rep.">
        <title>Draft genome of Tanacetum cinerariifolium, the natural source of mosquito coil.</title>
        <authorList>
            <person name="Yamashiro T."/>
            <person name="Shiraishi A."/>
            <person name="Satake H."/>
            <person name="Nakayama K."/>
        </authorList>
    </citation>
    <scope>NUCLEOTIDE SEQUENCE</scope>
</reference>
<dbReference type="PANTHER" id="PTHR34452">
    <property type="entry name" value="MYOSIN HEAVY CHAIN-RELATED PROTEIN"/>
    <property type="match status" value="1"/>
</dbReference>
<evidence type="ECO:0000256" key="1">
    <source>
        <dbReference type="SAM" id="MobiDB-lite"/>
    </source>
</evidence>
<proteinExistence type="predicted"/>
<feature type="compositionally biased region" description="Polar residues" evidence="1">
    <location>
        <begin position="198"/>
        <end position="213"/>
    </location>
</feature>
<gene>
    <name evidence="2" type="ORF">Tci_396713</name>
</gene>
<organism evidence="2">
    <name type="scientific">Tanacetum cinerariifolium</name>
    <name type="common">Dalmatian daisy</name>
    <name type="synonym">Chrysanthemum cinerariifolium</name>
    <dbReference type="NCBI Taxonomy" id="118510"/>
    <lineage>
        <taxon>Eukaryota</taxon>
        <taxon>Viridiplantae</taxon>
        <taxon>Streptophyta</taxon>
        <taxon>Embryophyta</taxon>
        <taxon>Tracheophyta</taxon>
        <taxon>Spermatophyta</taxon>
        <taxon>Magnoliopsida</taxon>
        <taxon>eudicotyledons</taxon>
        <taxon>Gunneridae</taxon>
        <taxon>Pentapetalae</taxon>
        <taxon>asterids</taxon>
        <taxon>campanulids</taxon>
        <taxon>Asterales</taxon>
        <taxon>Asteraceae</taxon>
        <taxon>Asteroideae</taxon>
        <taxon>Anthemideae</taxon>
        <taxon>Anthemidinae</taxon>
        <taxon>Tanacetum</taxon>
    </lineage>
</organism>